<gene>
    <name evidence="1" type="ORF">LCGC14_0852670</name>
</gene>
<organism evidence="1">
    <name type="scientific">marine sediment metagenome</name>
    <dbReference type="NCBI Taxonomy" id="412755"/>
    <lineage>
        <taxon>unclassified sequences</taxon>
        <taxon>metagenomes</taxon>
        <taxon>ecological metagenomes</taxon>
    </lineage>
</organism>
<reference evidence="1" key="1">
    <citation type="journal article" date="2015" name="Nature">
        <title>Complex archaea that bridge the gap between prokaryotes and eukaryotes.</title>
        <authorList>
            <person name="Spang A."/>
            <person name="Saw J.H."/>
            <person name="Jorgensen S.L."/>
            <person name="Zaremba-Niedzwiedzka K."/>
            <person name="Martijn J."/>
            <person name="Lind A.E."/>
            <person name="van Eijk R."/>
            <person name="Schleper C."/>
            <person name="Guy L."/>
            <person name="Ettema T.J."/>
        </authorList>
    </citation>
    <scope>NUCLEOTIDE SEQUENCE</scope>
</reference>
<dbReference type="EMBL" id="LAZR01002548">
    <property type="protein sequence ID" value="KKN28622.1"/>
    <property type="molecule type" value="Genomic_DNA"/>
</dbReference>
<comment type="caution">
    <text evidence="1">The sequence shown here is derived from an EMBL/GenBank/DDBJ whole genome shotgun (WGS) entry which is preliminary data.</text>
</comment>
<sequence length="81" mass="9305">MKRICVECLEEKDEKEFTDFDRGVCNKCLLGGAYKQNVIELAVGHKKHCNHSDCNVSLILLLEMAQKVGIKFNDEEMKIFI</sequence>
<dbReference type="AlphaFoldDB" id="A0A0F9PV49"/>
<proteinExistence type="predicted"/>
<evidence type="ECO:0000313" key="1">
    <source>
        <dbReference type="EMBL" id="KKN28622.1"/>
    </source>
</evidence>
<protein>
    <submittedName>
        <fullName evidence="1">Uncharacterized protein</fullName>
    </submittedName>
</protein>
<accession>A0A0F9PV49</accession>
<name>A0A0F9PV49_9ZZZZ</name>